<comment type="caution">
    <text evidence="3">The sequence shown here is derived from an EMBL/GenBank/DDBJ whole genome shotgun (WGS) entry which is preliminary data.</text>
</comment>
<accession>A0A9P9DIX1</accession>
<feature type="transmembrane region" description="Helical" evidence="2">
    <location>
        <begin position="41"/>
        <end position="61"/>
    </location>
</feature>
<keyword evidence="2" id="KW-0472">Membrane</keyword>
<evidence type="ECO:0000256" key="1">
    <source>
        <dbReference type="SAM" id="MobiDB-lite"/>
    </source>
</evidence>
<feature type="compositionally biased region" description="Basic and acidic residues" evidence="1">
    <location>
        <begin position="193"/>
        <end position="217"/>
    </location>
</feature>
<reference evidence="3" key="1">
    <citation type="journal article" date="2021" name="Nat. Commun.">
        <title>Genetic determinants of endophytism in the Arabidopsis root mycobiome.</title>
        <authorList>
            <person name="Mesny F."/>
            <person name="Miyauchi S."/>
            <person name="Thiergart T."/>
            <person name="Pickel B."/>
            <person name="Atanasova L."/>
            <person name="Karlsson M."/>
            <person name="Huettel B."/>
            <person name="Barry K.W."/>
            <person name="Haridas S."/>
            <person name="Chen C."/>
            <person name="Bauer D."/>
            <person name="Andreopoulos W."/>
            <person name="Pangilinan J."/>
            <person name="LaButti K."/>
            <person name="Riley R."/>
            <person name="Lipzen A."/>
            <person name="Clum A."/>
            <person name="Drula E."/>
            <person name="Henrissat B."/>
            <person name="Kohler A."/>
            <person name="Grigoriev I.V."/>
            <person name="Martin F.M."/>
            <person name="Hacquard S."/>
        </authorList>
    </citation>
    <scope>NUCLEOTIDE SEQUENCE</scope>
    <source>
        <strain evidence="3">MPI-CAGE-CH-0243</strain>
    </source>
</reference>
<feature type="transmembrane region" description="Helical" evidence="2">
    <location>
        <begin position="7"/>
        <end position="29"/>
    </location>
</feature>
<organism evidence="3 4">
    <name type="scientific">Dendryphion nanum</name>
    <dbReference type="NCBI Taxonomy" id="256645"/>
    <lineage>
        <taxon>Eukaryota</taxon>
        <taxon>Fungi</taxon>
        <taxon>Dikarya</taxon>
        <taxon>Ascomycota</taxon>
        <taxon>Pezizomycotina</taxon>
        <taxon>Dothideomycetes</taxon>
        <taxon>Pleosporomycetidae</taxon>
        <taxon>Pleosporales</taxon>
        <taxon>Torulaceae</taxon>
        <taxon>Dendryphion</taxon>
    </lineage>
</organism>
<protein>
    <submittedName>
        <fullName evidence="3">Uncharacterized protein</fullName>
    </submittedName>
</protein>
<evidence type="ECO:0000256" key="2">
    <source>
        <dbReference type="SAM" id="Phobius"/>
    </source>
</evidence>
<keyword evidence="2" id="KW-0812">Transmembrane</keyword>
<keyword evidence="2" id="KW-1133">Transmembrane helix</keyword>
<dbReference type="AlphaFoldDB" id="A0A9P9DIX1"/>
<evidence type="ECO:0000313" key="3">
    <source>
        <dbReference type="EMBL" id="KAH7119827.1"/>
    </source>
</evidence>
<feature type="region of interest" description="Disordered" evidence="1">
    <location>
        <begin position="192"/>
        <end position="242"/>
    </location>
</feature>
<name>A0A9P9DIX1_9PLEO</name>
<evidence type="ECO:0000313" key="4">
    <source>
        <dbReference type="Proteomes" id="UP000700596"/>
    </source>
</evidence>
<dbReference type="Proteomes" id="UP000700596">
    <property type="component" value="Unassembled WGS sequence"/>
</dbReference>
<gene>
    <name evidence="3" type="ORF">B0J11DRAFT_439602</name>
</gene>
<proteinExistence type="predicted"/>
<sequence>MRSSFVGFWKATAMFQFGVCAVFLAPILLHNENQPDQDVRFWQAVGVAAAGAIPMALMSYLTTPFVKRIAMEIPPWAQNSRPLLQRFATNLPPETRLEFTTLRAFPIERTTTVLAHELRALPSQRFRFANLERVRTQAQKERWAKMNLYRKGLEIVNEPRWKFYVKEGRSYTVPTGVPGVWEEIARVIQMRTQNEKNDGKDDGMKWERRAGREDAKRRAATVSTVETKKPTPLRRQTARSTK</sequence>
<dbReference type="OrthoDB" id="2386090at2759"/>
<dbReference type="EMBL" id="JAGMWT010000011">
    <property type="protein sequence ID" value="KAH7119827.1"/>
    <property type="molecule type" value="Genomic_DNA"/>
</dbReference>
<keyword evidence="4" id="KW-1185">Reference proteome</keyword>